<sequence length="91" mass="10436">MLQKISSDKLLDGMPPLKNAQEKVICQGCQYGKSHRLPFKSSSNRVDESLTPSMESSSSENGQEMVRRSLREKRQPNHLKDYQLKLNHCTM</sequence>
<proteinExistence type="predicted"/>
<feature type="region of interest" description="Disordered" evidence="1">
    <location>
        <begin position="34"/>
        <end position="91"/>
    </location>
</feature>
<reference evidence="2 3" key="1">
    <citation type="submission" date="2020-09" db="EMBL/GenBank/DDBJ databases">
        <title>De no assembly of potato wild relative species, Solanum commersonii.</title>
        <authorList>
            <person name="Cho K."/>
        </authorList>
    </citation>
    <scope>NUCLEOTIDE SEQUENCE [LARGE SCALE GENOMIC DNA]</scope>
    <source>
        <strain evidence="2">LZ3.2</strain>
        <tissue evidence="2">Leaf</tissue>
    </source>
</reference>
<keyword evidence="3" id="KW-1185">Reference proteome</keyword>
<feature type="compositionally biased region" description="Low complexity" evidence="1">
    <location>
        <begin position="49"/>
        <end position="64"/>
    </location>
</feature>
<feature type="compositionally biased region" description="Basic and acidic residues" evidence="1">
    <location>
        <begin position="65"/>
        <end position="83"/>
    </location>
</feature>
<dbReference type="AlphaFoldDB" id="A0A9J5Y4A2"/>
<name>A0A9J5Y4A2_SOLCO</name>
<organism evidence="2 3">
    <name type="scientific">Solanum commersonii</name>
    <name type="common">Commerson's wild potato</name>
    <name type="synonym">Commerson's nightshade</name>
    <dbReference type="NCBI Taxonomy" id="4109"/>
    <lineage>
        <taxon>Eukaryota</taxon>
        <taxon>Viridiplantae</taxon>
        <taxon>Streptophyta</taxon>
        <taxon>Embryophyta</taxon>
        <taxon>Tracheophyta</taxon>
        <taxon>Spermatophyta</taxon>
        <taxon>Magnoliopsida</taxon>
        <taxon>eudicotyledons</taxon>
        <taxon>Gunneridae</taxon>
        <taxon>Pentapetalae</taxon>
        <taxon>asterids</taxon>
        <taxon>lamiids</taxon>
        <taxon>Solanales</taxon>
        <taxon>Solanaceae</taxon>
        <taxon>Solanoideae</taxon>
        <taxon>Solaneae</taxon>
        <taxon>Solanum</taxon>
    </lineage>
</organism>
<protein>
    <submittedName>
        <fullName evidence="2">Uncharacterized protein</fullName>
    </submittedName>
</protein>
<evidence type="ECO:0000256" key="1">
    <source>
        <dbReference type="SAM" id="MobiDB-lite"/>
    </source>
</evidence>
<dbReference type="EMBL" id="JACXVP010000007">
    <property type="protein sequence ID" value="KAG5594400.1"/>
    <property type="molecule type" value="Genomic_DNA"/>
</dbReference>
<evidence type="ECO:0000313" key="3">
    <source>
        <dbReference type="Proteomes" id="UP000824120"/>
    </source>
</evidence>
<gene>
    <name evidence="2" type="ORF">H5410_035632</name>
</gene>
<evidence type="ECO:0000313" key="2">
    <source>
        <dbReference type="EMBL" id="KAG5594400.1"/>
    </source>
</evidence>
<dbReference type="OrthoDB" id="430476at2759"/>
<comment type="caution">
    <text evidence="2">The sequence shown here is derived from an EMBL/GenBank/DDBJ whole genome shotgun (WGS) entry which is preliminary data.</text>
</comment>
<accession>A0A9J5Y4A2</accession>
<dbReference type="Proteomes" id="UP000824120">
    <property type="component" value="Chromosome 7"/>
</dbReference>